<feature type="domain" description="PKS/mFAS DH" evidence="11">
    <location>
        <begin position="1032"/>
        <end position="1334"/>
    </location>
</feature>
<dbReference type="GO" id="GO:0004312">
    <property type="term" value="F:fatty acid synthase activity"/>
    <property type="evidence" value="ECO:0007669"/>
    <property type="project" value="TreeGrafter"/>
</dbReference>
<dbReference type="InterPro" id="IPR001227">
    <property type="entry name" value="Ac_transferase_dom_sf"/>
</dbReference>
<dbReference type="Gene3D" id="3.40.50.720">
    <property type="entry name" value="NAD(P)-binding Rossmann-like Domain"/>
    <property type="match status" value="2"/>
</dbReference>
<dbReference type="Gene3D" id="3.90.180.10">
    <property type="entry name" value="Medium-chain alcohol dehydrogenases, catalytic domain"/>
    <property type="match status" value="1"/>
</dbReference>
<dbReference type="PROSITE" id="PS52004">
    <property type="entry name" value="KS3_2"/>
    <property type="match status" value="1"/>
</dbReference>
<dbReference type="Pfam" id="PF00109">
    <property type="entry name" value="ketoacyl-synt"/>
    <property type="match status" value="1"/>
</dbReference>
<dbReference type="InterPro" id="IPR013217">
    <property type="entry name" value="Methyltransf_12"/>
</dbReference>
<dbReference type="InterPro" id="IPR016036">
    <property type="entry name" value="Malonyl_transacylase_ACP-bd"/>
</dbReference>
<name>A0A4Z0YJB4_9PEZI</name>
<dbReference type="Pfam" id="PF00107">
    <property type="entry name" value="ADH_zinc_N"/>
    <property type="match status" value="1"/>
</dbReference>
<dbReference type="InterPro" id="IPR013968">
    <property type="entry name" value="PKS_KR"/>
</dbReference>
<dbReference type="InterPro" id="IPR036291">
    <property type="entry name" value="NAD(P)-bd_dom_sf"/>
</dbReference>
<dbReference type="GO" id="GO:0006633">
    <property type="term" value="P:fatty acid biosynthetic process"/>
    <property type="evidence" value="ECO:0007669"/>
    <property type="project" value="InterPro"/>
</dbReference>
<dbReference type="InterPro" id="IPR036736">
    <property type="entry name" value="ACP-like_sf"/>
</dbReference>
<protein>
    <recommendedName>
        <fullName evidence="14">Carrier domain-containing protein</fullName>
    </recommendedName>
</protein>
<dbReference type="InterPro" id="IPR009081">
    <property type="entry name" value="PP-bd_ACP"/>
</dbReference>
<sequence>MSLTEHYVMSYLYTLGCMAEAVTLDMINDTLLGIVERYHLGKNSTTMSSSSDLLEGKNEPVAIVGMGCRWAGGIKDAPGLWQLLKNKQDGWRKFEEPRFSVNGFYHPNQDRPGSVRTQGGFLVDEDARLFDHAFFGITGREVETMDPSQRKLLEVVYEAFENSGETWDSISGSRTGVYIGNFALDHLLIQARGWEYTKPYAATGADTSILANRISYVFNLHGPSMTTNTACSSSMYALHLAVSAIHSGDCDGAIVAAANWINDPSMQIVLDKLGALSPTSRCHTFDAAADGYARGEGYAALYLKKSTVALLEALPIRAMIRGTAINANGKTGGITRPSASGQEDAIHKAYENAGLGFSDTTYFECHGTGTPAGDPLEVSAIGNVFAHQRSDALEDRLLIGSIKPSLGHTEGASALASIMKVVLSLEAGQVPATYGVENLNPNIDFEAAKVLVVKDRTVPWPKGKLRRVSVNSFGFGGANGHCIIDHVNEVLPGYVKPGIIGSSYINGYHTNGHSNGYTNGSKTHLRNDFSTGRSNSPYHSPVTSSPLKSASAEAKTRRLVLLPFSAHNPSSLKLNIDAMSKVIGQWSLADVAYTLGSKRSRLQHRSYRIVNKDCTTLGLSTEKRVYTSPVQTSNVAYVFTGQGAQWHSMGAKLSDYTIFQDTISYLDYVLSILPHCPSWTISATLSGEYEPEHIHSPEVSQVACTAVQIAIVDLLASWSVRPVAVVGHSSGEMAAAYASGYITAAEAIAAAYFRGRAVSKNKRKGAMLAVGLGADQVRSYLKSKENQVKVAAINSPSSITLSGDVDAIKEASASLTRDGVFNRVLRTSGSAYHSHHMLAVGSNYIDMLQKGAEILEKLGPVDETHRYPKSTWVSSVKPNNAMADGAPTAHYWRANLESPVRFAQAITEMMSLENGTTVDVLVEIGPHAALKGPLEQTLKTIGKPVVYAPTLQRNEDDQESLLQLAGTLFATNVEIDLAAVNAMDSVTPEQRRRYTHGCTAVDLPTYQYTYGPVSYYESRQSKDYRLRKFIKHDLLGSEVPGASKFQPQWTNILRVKDIPWLSDHRLLPDVVFPAAGFIAIGVEAASRVYHSLPDAQQITGYSFRKVEIDTALRIPEDDNGIEIMCSMVIVDTVTATSPSWAKFFVSSVARDSNEWTRHCTGLVKIEISAPAKKNKIIPEIDPRFPGSEAWYEKFADIGLGYGETFRALSEIQADPHRNISTAKVTLNKTAGTIQGAESSYPLHPTALDAVFQLAIINFYGGQIDTANTAFLPVHMSQLYLKAAATGTSGIAIAQGSIQGLRNAYTQLQMVDESGDLLLEVDSMRFTSFNYSNRSKDMQSRKPFSIPFARLVWKPDIRTLDNQQIRQVFPPPAENEDGAVSLEMVDTICCLVVFEIYETFISGGDVPCPTGEIKHWLAWIKTIVEKDERPNVAEVRDMSLKQRRHLLQKLYNKAGNRPEARAAKFLHENAGEILNEQRTGIDVLVSNELLTPLYEIGHVVAGSHAQLSNIMDCLGHMNPNLRILEIGGGTGAATRVAMKVLTGPNNIKRYADYTFTDISAGFLTAAKDMLSGYLDINYSILDIEQNPLQNGYEPVYDVVLACEAIHATASMDQTLAHCRSLLKPGGKLVLVETTRMRVLLGLLYGTLTGYWQSDGRTEGPFMELSTWQKRLRNNGFSATDLVLDDYNAPHNTTSIIVATRIEEQDAQIPAEEVAPVIYLLHDVYGLSPLLEQVAADFKRRGYQCKEFRVDDAVKAVPADARVVTFLNHNNDLFDADEHRLTAFQHLVRNVRSMVWLTLGGFVSGQDPRGSLMTGLLRVIATENPAGHFLSINIEAGGFELADGVLVRGIVDKEISLQAGEVSDGSIDSEFAWQDGCMRVSRVIPEVELGDYSETIKTPALQGFQMVPIDGQGAVRAMFETVGLLNSLYFRPYKELLQPLSDDQIEVKVAAVGLNWKDLILSMGRNGIASSNLSSEYAGVITKVGANVTGLSVGDHVYGMGKGHFGNYERVPAAFSQKLQLTDDLIEASTMPLVYMSAVYAFECIARLRKGQKVLIQSAAGGLGLAAIQVARSRGAEIFATVGTLDKVSFLANTVGIPMDHILYSRDTESLSRATRATGKGGFDVILCTSAGDSLYQSFKALAPMGCLIDVGRVDVQDSKEIGLELFQKSATFSSFDLNVVIDNDPELGGQLMKQVDDLRRAEQITPIRPFTVSSISELDQTLLSFSKHTHVGKLVVSFLEPKSVIKVIQQPPVATFDPQARYIITGGFGGLGRSIIRWMVDRGAQDLIVLSRRGVSTPAAQGLLDDLKVRGVRIEGVACDVSNKQQVVQAIHNAVGTTRPVKGVVNAVMSLSDLSFDKLTIDQWRDGIAGKTQGTVNLHEATMRLPLDFFVMLTSTETIWAPATQAAYIAADNFATYFARFRRRLGLPASTVSYGFVSDVGSDFRQVAHGTEDMYTRNLASTITEKQTLAALEPAFLNLKGGAGQQHDPLSAANIFTCLNPIDLAAMASTHTPRWHQDGRVSLIMRAMNDAKRHMFARSQESADGDADNSASGMRRAFDDAIKAGPDARAGAVKLVMDGIMRTIAEMLFIDTVNVNPSKTVAEQGVDSLIAAELRNWFHQALRTNIHNMLDSQMCIEKLAEQIVDEALSR</sequence>
<evidence type="ECO:0000256" key="2">
    <source>
        <dbReference type="ARBA" id="ARBA00022553"/>
    </source>
</evidence>
<dbReference type="CDD" id="cd05274">
    <property type="entry name" value="KR_FAS_SDR_x"/>
    <property type="match status" value="1"/>
</dbReference>
<dbReference type="InterPro" id="IPR016035">
    <property type="entry name" value="Acyl_Trfase/lysoPLipase"/>
</dbReference>
<evidence type="ECO:0008006" key="14">
    <source>
        <dbReference type="Google" id="ProtNLM"/>
    </source>
</evidence>
<dbReference type="Pfam" id="PF08659">
    <property type="entry name" value="KR"/>
    <property type="match status" value="1"/>
</dbReference>
<dbReference type="GO" id="GO:0004315">
    <property type="term" value="F:3-oxoacyl-[acyl-carrier-protein] synthase activity"/>
    <property type="evidence" value="ECO:0007669"/>
    <property type="project" value="InterPro"/>
</dbReference>
<dbReference type="GO" id="GO:0016491">
    <property type="term" value="F:oxidoreductase activity"/>
    <property type="evidence" value="ECO:0007669"/>
    <property type="project" value="UniProtKB-KW"/>
</dbReference>
<evidence type="ECO:0000259" key="11">
    <source>
        <dbReference type="PROSITE" id="PS52019"/>
    </source>
</evidence>
<evidence type="ECO:0000313" key="12">
    <source>
        <dbReference type="EMBL" id="TGJ78773.1"/>
    </source>
</evidence>
<dbReference type="SUPFAM" id="SSF51735">
    <property type="entry name" value="NAD(P)-binding Rossmann-fold domains"/>
    <property type="match status" value="2"/>
</dbReference>
<dbReference type="InterPro" id="IPR014043">
    <property type="entry name" value="Acyl_transferase_dom"/>
</dbReference>
<feature type="active site" description="Proton acceptor; for dehydratase activity" evidence="8">
    <location>
        <position position="1064"/>
    </location>
</feature>
<dbReference type="Gene3D" id="3.40.47.10">
    <property type="match status" value="1"/>
</dbReference>
<dbReference type="SUPFAM" id="SSF55048">
    <property type="entry name" value="Probable ACP-binding domain of malonyl-CoA ACP transacylase"/>
    <property type="match status" value="1"/>
</dbReference>
<dbReference type="Pfam" id="PF14765">
    <property type="entry name" value="PS-DH"/>
    <property type="match status" value="1"/>
</dbReference>
<dbReference type="CDD" id="cd05195">
    <property type="entry name" value="enoyl_red"/>
    <property type="match status" value="1"/>
</dbReference>
<keyword evidence="3" id="KW-0808">Transferase</keyword>
<evidence type="ECO:0000256" key="3">
    <source>
        <dbReference type="ARBA" id="ARBA00022679"/>
    </source>
</evidence>
<dbReference type="SMART" id="SM00826">
    <property type="entry name" value="PKS_DH"/>
    <property type="match status" value="1"/>
</dbReference>
<dbReference type="InterPro" id="IPR020843">
    <property type="entry name" value="ER"/>
</dbReference>
<evidence type="ECO:0000256" key="7">
    <source>
        <dbReference type="ARBA" id="ARBA00023315"/>
    </source>
</evidence>
<dbReference type="Gene3D" id="1.10.1200.10">
    <property type="entry name" value="ACP-like"/>
    <property type="match status" value="1"/>
</dbReference>
<dbReference type="PROSITE" id="PS01162">
    <property type="entry name" value="QOR_ZETA_CRYSTAL"/>
    <property type="match status" value="1"/>
</dbReference>
<dbReference type="SMART" id="SM00829">
    <property type="entry name" value="PKS_ER"/>
    <property type="match status" value="1"/>
</dbReference>
<keyword evidence="6" id="KW-0511">Multifunctional enzyme</keyword>
<dbReference type="SUPFAM" id="SSF50129">
    <property type="entry name" value="GroES-like"/>
    <property type="match status" value="1"/>
</dbReference>
<dbReference type="InterPro" id="IPR049552">
    <property type="entry name" value="PKS_DH_N"/>
</dbReference>
<organism evidence="12 13">
    <name type="scientific">Xylaria hypoxylon</name>
    <dbReference type="NCBI Taxonomy" id="37992"/>
    <lineage>
        <taxon>Eukaryota</taxon>
        <taxon>Fungi</taxon>
        <taxon>Dikarya</taxon>
        <taxon>Ascomycota</taxon>
        <taxon>Pezizomycotina</taxon>
        <taxon>Sordariomycetes</taxon>
        <taxon>Xylariomycetidae</taxon>
        <taxon>Xylariales</taxon>
        <taxon>Xylariaceae</taxon>
        <taxon>Xylaria</taxon>
    </lineage>
</organism>
<keyword evidence="13" id="KW-1185">Reference proteome</keyword>
<dbReference type="InterPro" id="IPR049900">
    <property type="entry name" value="PKS_mFAS_DH"/>
</dbReference>
<dbReference type="SUPFAM" id="SSF52151">
    <property type="entry name" value="FabD/lysophospholipase-like"/>
    <property type="match status" value="1"/>
</dbReference>
<dbReference type="InterPro" id="IPR016039">
    <property type="entry name" value="Thiolase-like"/>
</dbReference>
<dbReference type="SMART" id="SM00822">
    <property type="entry name" value="PKS_KR"/>
    <property type="match status" value="1"/>
</dbReference>
<dbReference type="CDD" id="cd02440">
    <property type="entry name" value="AdoMet_MTases"/>
    <property type="match status" value="1"/>
</dbReference>
<dbReference type="Pfam" id="PF02801">
    <property type="entry name" value="Ketoacyl-synt_C"/>
    <property type="match status" value="1"/>
</dbReference>
<feature type="domain" description="Ketosynthase family 3 (KS3)" evidence="10">
    <location>
        <begin position="58"/>
        <end position="486"/>
    </location>
</feature>
<keyword evidence="5" id="KW-0560">Oxidoreductase</keyword>
<dbReference type="InterPro" id="IPR018201">
    <property type="entry name" value="Ketoacyl_synth_AS"/>
</dbReference>
<evidence type="ECO:0000256" key="8">
    <source>
        <dbReference type="PROSITE-ProRule" id="PRU01363"/>
    </source>
</evidence>
<dbReference type="InterPro" id="IPR011032">
    <property type="entry name" value="GroES-like_sf"/>
</dbReference>
<dbReference type="Gene3D" id="3.10.129.110">
    <property type="entry name" value="Polyketide synthase dehydratase"/>
    <property type="match status" value="1"/>
</dbReference>
<dbReference type="SUPFAM" id="SSF53901">
    <property type="entry name" value="Thiolase-like"/>
    <property type="match status" value="1"/>
</dbReference>
<dbReference type="Pfam" id="PF23297">
    <property type="entry name" value="ACP_SdgA_C"/>
    <property type="match status" value="1"/>
</dbReference>
<evidence type="ECO:0000256" key="6">
    <source>
        <dbReference type="ARBA" id="ARBA00023268"/>
    </source>
</evidence>
<dbReference type="InterPro" id="IPR013149">
    <property type="entry name" value="ADH-like_C"/>
</dbReference>
<dbReference type="GO" id="GO:0008270">
    <property type="term" value="F:zinc ion binding"/>
    <property type="evidence" value="ECO:0007669"/>
    <property type="project" value="InterPro"/>
</dbReference>
<dbReference type="InterPro" id="IPR020807">
    <property type="entry name" value="PKS_DH"/>
</dbReference>
<dbReference type="PROSITE" id="PS52019">
    <property type="entry name" value="PKS_MFAS_DH"/>
    <property type="match status" value="1"/>
</dbReference>
<keyword evidence="1" id="KW-0596">Phosphopantetheine</keyword>
<dbReference type="InterPro" id="IPR042104">
    <property type="entry name" value="PKS_dehydratase_sf"/>
</dbReference>
<dbReference type="InterPro" id="IPR049551">
    <property type="entry name" value="PKS_DH_C"/>
</dbReference>
<dbReference type="InterPro" id="IPR029063">
    <property type="entry name" value="SAM-dependent_MTases_sf"/>
</dbReference>
<proteinExistence type="predicted"/>
<dbReference type="InterPro" id="IPR013154">
    <property type="entry name" value="ADH-like_N"/>
</dbReference>
<dbReference type="SMART" id="SM00825">
    <property type="entry name" value="PKS_KS"/>
    <property type="match status" value="1"/>
</dbReference>
<dbReference type="InterPro" id="IPR014030">
    <property type="entry name" value="Ketoacyl_synth_N"/>
</dbReference>
<dbReference type="Pfam" id="PF08242">
    <property type="entry name" value="Methyltransf_12"/>
    <property type="match status" value="1"/>
</dbReference>
<dbReference type="InterPro" id="IPR057326">
    <property type="entry name" value="KR_dom"/>
</dbReference>
<dbReference type="Pfam" id="PF16197">
    <property type="entry name" value="KAsynt_C_assoc"/>
    <property type="match status" value="1"/>
</dbReference>
<dbReference type="OrthoDB" id="329835at2759"/>
<evidence type="ECO:0000313" key="13">
    <source>
        <dbReference type="Proteomes" id="UP000297716"/>
    </source>
</evidence>
<reference evidence="12 13" key="1">
    <citation type="submission" date="2019-03" db="EMBL/GenBank/DDBJ databases">
        <title>Draft genome sequence of Xylaria hypoxylon DSM 108379, a ubiquitous saprotrophic-parasitic fungi on hardwood.</title>
        <authorList>
            <person name="Buettner E."/>
            <person name="Leonhardt S."/>
            <person name="Gebauer A.M."/>
            <person name="Liers C."/>
            <person name="Hofrichter M."/>
            <person name="Kellner H."/>
        </authorList>
    </citation>
    <scope>NUCLEOTIDE SEQUENCE [LARGE SCALE GENOMIC DNA]</scope>
    <source>
        <strain evidence="12 13">DSM 108379</strain>
    </source>
</reference>
<dbReference type="Pfam" id="PF21089">
    <property type="entry name" value="PKS_DH_N"/>
    <property type="match status" value="1"/>
</dbReference>
<gene>
    <name evidence="12" type="ORF">E0Z10_g9991</name>
</gene>
<dbReference type="SUPFAM" id="SSF53335">
    <property type="entry name" value="S-adenosyl-L-methionine-dependent methyltransferases"/>
    <property type="match status" value="1"/>
</dbReference>
<feature type="region of interest" description="C-terminal hotdog fold" evidence="8">
    <location>
        <begin position="1182"/>
        <end position="1334"/>
    </location>
</feature>
<accession>A0A4Z0YJB4</accession>
<feature type="region of interest" description="Disordered" evidence="9">
    <location>
        <begin position="516"/>
        <end position="548"/>
    </location>
</feature>
<dbReference type="InterPro" id="IPR032821">
    <property type="entry name" value="PKS_assoc"/>
</dbReference>
<dbReference type="PANTHER" id="PTHR43775">
    <property type="entry name" value="FATTY ACID SYNTHASE"/>
    <property type="match status" value="1"/>
</dbReference>
<keyword evidence="4" id="KW-0521">NADP</keyword>
<keyword evidence="7" id="KW-0012">Acyltransferase</keyword>
<dbReference type="SUPFAM" id="SSF47336">
    <property type="entry name" value="ACP-like"/>
    <property type="match status" value="1"/>
</dbReference>
<dbReference type="GO" id="GO:0044550">
    <property type="term" value="P:secondary metabolite biosynthetic process"/>
    <property type="evidence" value="ECO:0007669"/>
    <property type="project" value="UniProtKB-ARBA"/>
</dbReference>
<feature type="region of interest" description="N-terminal hotdog fold" evidence="8">
    <location>
        <begin position="1032"/>
        <end position="1170"/>
    </location>
</feature>
<dbReference type="STRING" id="37992.A0A4Z0YJB4"/>
<dbReference type="SMART" id="SM00827">
    <property type="entry name" value="PKS_AT"/>
    <property type="match status" value="1"/>
</dbReference>
<dbReference type="Pfam" id="PF08240">
    <property type="entry name" value="ADH_N"/>
    <property type="match status" value="1"/>
</dbReference>
<dbReference type="InterPro" id="IPR020841">
    <property type="entry name" value="PKS_Beta-ketoAc_synthase_dom"/>
</dbReference>
<evidence type="ECO:0000256" key="9">
    <source>
        <dbReference type="SAM" id="MobiDB-lite"/>
    </source>
</evidence>
<evidence type="ECO:0000256" key="5">
    <source>
        <dbReference type="ARBA" id="ARBA00023002"/>
    </source>
</evidence>
<keyword evidence="2" id="KW-0597">Phosphoprotein</keyword>
<feature type="active site" description="Proton donor; for dehydratase activity" evidence="8">
    <location>
        <position position="1248"/>
    </location>
</feature>
<dbReference type="Gene3D" id="3.40.50.150">
    <property type="entry name" value="Vaccinia Virus protein VP39"/>
    <property type="match status" value="1"/>
</dbReference>
<comment type="caution">
    <text evidence="12">The sequence shown here is derived from an EMBL/GenBank/DDBJ whole genome shotgun (WGS) entry which is preliminary data.</text>
</comment>
<dbReference type="PROSITE" id="PS00606">
    <property type="entry name" value="KS3_1"/>
    <property type="match status" value="1"/>
</dbReference>
<dbReference type="Gene3D" id="3.40.366.10">
    <property type="entry name" value="Malonyl-Coenzyme A Acyl Carrier Protein, domain 2"/>
    <property type="match status" value="1"/>
</dbReference>
<dbReference type="Pfam" id="PF00698">
    <property type="entry name" value="Acyl_transf_1"/>
    <property type="match status" value="1"/>
</dbReference>
<dbReference type="CDD" id="cd00833">
    <property type="entry name" value="PKS"/>
    <property type="match status" value="1"/>
</dbReference>
<evidence type="ECO:0000256" key="1">
    <source>
        <dbReference type="ARBA" id="ARBA00022450"/>
    </source>
</evidence>
<dbReference type="EMBL" id="SKBN01000351">
    <property type="protein sequence ID" value="TGJ78773.1"/>
    <property type="molecule type" value="Genomic_DNA"/>
</dbReference>
<dbReference type="InterPro" id="IPR014031">
    <property type="entry name" value="Ketoacyl_synth_C"/>
</dbReference>
<dbReference type="Proteomes" id="UP000297716">
    <property type="component" value="Unassembled WGS sequence"/>
</dbReference>
<dbReference type="InterPro" id="IPR050091">
    <property type="entry name" value="PKS_NRPS_Biosynth_Enz"/>
</dbReference>
<evidence type="ECO:0000256" key="4">
    <source>
        <dbReference type="ARBA" id="ARBA00022857"/>
    </source>
</evidence>
<dbReference type="InterPro" id="IPR002364">
    <property type="entry name" value="Quin_OxRdtase/zeta-crystal_CS"/>
</dbReference>
<evidence type="ECO:0000259" key="10">
    <source>
        <dbReference type="PROSITE" id="PS52004"/>
    </source>
</evidence>
<dbReference type="PANTHER" id="PTHR43775:SF50">
    <property type="entry name" value="HIGHLY REDUCING POLYKETIDE SYNTHASE SRDA"/>
    <property type="match status" value="1"/>
</dbReference>